<organism evidence="1 2">
    <name type="scientific">Diphasiastrum complanatum</name>
    <name type="common">Issler's clubmoss</name>
    <name type="synonym">Lycopodium complanatum</name>
    <dbReference type="NCBI Taxonomy" id="34168"/>
    <lineage>
        <taxon>Eukaryota</taxon>
        <taxon>Viridiplantae</taxon>
        <taxon>Streptophyta</taxon>
        <taxon>Embryophyta</taxon>
        <taxon>Tracheophyta</taxon>
        <taxon>Lycopodiopsida</taxon>
        <taxon>Lycopodiales</taxon>
        <taxon>Lycopodiaceae</taxon>
        <taxon>Lycopodioideae</taxon>
        <taxon>Diphasiastrum</taxon>
    </lineage>
</organism>
<protein>
    <submittedName>
        <fullName evidence="1">Uncharacterized protein</fullName>
    </submittedName>
</protein>
<keyword evidence="2" id="KW-1185">Reference proteome</keyword>
<gene>
    <name evidence="1" type="ORF">O6H91_10G043800</name>
</gene>
<evidence type="ECO:0000313" key="2">
    <source>
        <dbReference type="Proteomes" id="UP001162992"/>
    </source>
</evidence>
<dbReference type="EMBL" id="CM055101">
    <property type="protein sequence ID" value="KAJ7541062.1"/>
    <property type="molecule type" value="Genomic_DNA"/>
</dbReference>
<evidence type="ECO:0000313" key="1">
    <source>
        <dbReference type="EMBL" id="KAJ7541062.1"/>
    </source>
</evidence>
<sequence>MGRHWYMDSELSLILLLLIGFAFHMQWPAVEGRSVSFAFSSFPPGVANLSVNGDAQPTSKGSLQLTDNEKESNLQRSVGRAFYSKPIRLLDPSTNATASFATSFTFRIHNVTAKNLGDGLAFVLFPNMSPASPKAAGGYLGIFEPPENNNTAGSSSNHTLGIEFDTFQNSFDPDSNHVGIDINSIVSKRTASLDLVGVDLKSDNNITAWIDYDANLKLLDIYVSHNAVKPQESPLLSYRIDLATVISEYMYVGFSAATGYCFELHSILSWEFNSSDIIPQPTVSAPSPNGGASNIVAQHSGNQHGTTAARSYKLGLLVGLSLTALLSALSATAVYGYEQWKRGLWKSKALRLLEHADQYAYGPRHFCRQELISATNNFSPKQLLGQGGFGRVYKGVMTEDGSLVAVKRVSEDSQQGEKEFAAEVTTIGRLRHRNLVQLQGWCHDEGELLLVYEFMPNGSLDKALFENEETLNWKQRHNIICGLAAALLYLHEEWDQQVLHRDVKPSNVMLDAGFNARLGDFGLARLIEHNQNPETTIVAGTLGYLAPEASQTGKPTTKSDVFSFGIVALEVACGRRPIDRSREPSEVVLVDWVWELRTQGRLLEAADPRLGGEFDHQEMTGLLHLGLACSHPDASARPTIRAVVQCLTAHSPLPTLPSKRPVAFYPSSPPQLNCLHSHTCSIPTSSMESSDVFHCPDAKP</sequence>
<dbReference type="Proteomes" id="UP001162992">
    <property type="component" value="Chromosome 10"/>
</dbReference>
<proteinExistence type="predicted"/>
<accession>A0ACC2CGD3</accession>
<name>A0ACC2CGD3_DIPCM</name>
<reference evidence="2" key="1">
    <citation type="journal article" date="2024" name="Proc. Natl. Acad. Sci. U.S.A.">
        <title>Extraordinary preservation of gene collinearity over three hundred million years revealed in homosporous lycophytes.</title>
        <authorList>
            <person name="Li C."/>
            <person name="Wickell D."/>
            <person name="Kuo L.Y."/>
            <person name="Chen X."/>
            <person name="Nie B."/>
            <person name="Liao X."/>
            <person name="Peng D."/>
            <person name="Ji J."/>
            <person name="Jenkins J."/>
            <person name="Williams M."/>
            <person name="Shu S."/>
            <person name="Plott C."/>
            <person name="Barry K."/>
            <person name="Rajasekar S."/>
            <person name="Grimwood J."/>
            <person name="Han X."/>
            <person name="Sun S."/>
            <person name="Hou Z."/>
            <person name="He W."/>
            <person name="Dai G."/>
            <person name="Sun C."/>
            <person name="Schmutz J."/>
            <person name="Leebens-Mack J.H."/>
            <person name="Li F.W."/>
            <person name="Wang L."/>
        </authorList>
    </citation>
    <scope>NUCLEOTIDE SEQUENCE [LARGE SCALE GENOMIC DNA]</scope>
    <source>
        <strain evidence="2">cv. PW_Plant_1</strain>
    </source>
</reference>
<comment type="caution">
    <text evidence="1">The sequence shown here is derived from an EMBL/GenBank/DDBJ whole genome shotgun (WGS) entry which is preliminary data.</text>
</comment>